<dbReference type="GO" id="GO:0005576">
    <property type="term" value="C:extracellular region"/>
    <property type="evidence" value="ECO:0007669"/>
    <property type="project" value="UniProtKB-SubCell"/>
</dbReference>
<dbReference type="InterPro" id="IPR055372">
    <property type="entry name" value="CBM96"/>
</dbReference>
<dbReference type="Proteomes" id="UP000231343">
    <property type="component" value="Unassembled WGS sequence"/>
</dbReference>
<keyword evidence="4" id="KW-0812">Transmembrane</keyword>
<feature type="transmembrane region" description="Helical" evidence="4">
    <location>
        <begin position="7"/>
        <end position="28"/>
    </location>
</feature>
<dbReference type="SMART" id="SM00635">
    <property type="entry name" value="BID_2"/>
    <property type="match status" value="2"/>
</dbReference>
<gene>
    <name evidence="6" type="ORF">COT42_03155</name>
</gene>
<comment type="subcellular location">
    <subcellularLocation>
        <location evidence="1">Secreted</location>
    </subcellularLocation>
</comment>
<evidence type="ECO:0000256" key="2">
    <source>
        <dbReference type="ARBA" id="ARBA00022525"/>
    </source>
</evidence>
<feature type="domain" description="BIG2" evidence="5">
    <location>
        <begin position="131"/>
        <end position="213"/>
    </location>
</feature>
<dbReference type="Gene3D" id="2.60.40.1080">
    <property type="match status" value="1"/>
</dbReference>
<name>A0A2H0XZD5_UNCSA</name>
<keyword evidence="3" id="KW-0732">Signal</keyword>
<dbReference type="NCBIfam" id="NF033679">
    <property type="entry name" value="DNRLRE_dom"/>
    <property type="match status" value="1"/>
</dbReference>
<keyword evidence="4" id="KW-0472">Membrane</keyword>
<evidence type="ECO:0000313" key="6">
    <source>
        <dbReference type="EMBL" id="PIS30353.1"/>
    </source>
</evidence>
<evidence type="ECO:0000256" key="4">
    <source>
        <dbReference type="SAM" id="Phobius"/>
    </source>
</evidence>
<dbReference type="AlphaFoldDB" id="A0A2H0XZD5"/>
<dbReference type="Pfam" id="PF02368">
    <property type="entry name" value="Big_2"/>
    <property type="match status" value="1"/>
</dbReference>
<evidence type="ECO:0000259" key="5">
    <source>
        <dbReference type="SMART" id="SM00635"/>
    </source>
</evidence>
<accession>A0A2H0XZD5</accession>
<evidence type="ECO:0000256" key="3">
    <source>
        <dbReference type="ARBA" id="ARBA00022729"/>
    </source>
</evidence>
<evidence type="ECO:0000313" key="7">
    <source>
        <dbReference type="Proteomes" id="UP000231343"/>
    </source>
</evidence>
<sequence>MTKKGAILLQTLKIIGLFSLLIIVAWLFNGCGDVTDTSTASFVGLSISPASVSVKVGSTQEFTAVAVYSDGSESSVIPTWSVSGEIGSVIRVGYTGLFTATLEGSGLISAAYSTGVAWATLEVTASTEPDVLDTITLSPANVLARVEASQIFTATGLGASLETISISPTWEITGDAIGNLTTSGRVATLEITAEGSATISCVSGEVIGYSYVTIEGFVLEITAEADTFVDETNPTVIYYSDTSLKAGYVSVTDRYYESYFRFPLTLIPAGASIESATLGLYASSVGSYDLQLKALTSDFSATTNWSTKPSIGSYLLSSSFSADSYNSLSGDALTSLVRDWLSGATPNYGLALLQEGGVDGVVVNVSVENVSNPSMLRLEYTIE</sequence>
<dbReference type="InterPro" id="IPR003343">
    <property type="entry name" value="Big_2"/>
</dbReference>
<dbReference type="EMBL" id="PEYM01000056">
    <property type="protein sequence ID" value="PIS30353.1"/>
    <property type="molecule type" value="Genomic_DNA"/>
</dbReference>
<reference evidence="6 7" key="1">
    <citation type="submission" date="2017-09" db="EMBL/GenBank/DDBJ databases">
        <title>Depth-based differentiation of microbial function through sediment-hosted aquifers and enrichment of novel symbionts in the deep terrestrial subsurface.</title>
        <authorList>
            <person name="Probst A.J."/>
            <person name="Ladd B."/>
            <person name="Jarett J.K."/>
            <person name="Geller-Mcgrath D.E."/>
            <person name="Sieber C.M."/>
            <person name="Emerson J.B."/>
            <person name="Anantharaman K."/>
            <person name="Thomas B.C."/>
            <person name="Malmstrom R."/>
            <person name="Stieglmeier M."/>
            <person name="Klingl A."/>
            <person name="Woyke T."/>
            <person name="Ryan C.M."/>
            <person name="Banfield J.F."/>
        </authorList>
    </citation>
    <scope>NUCLEOTIDE SEQUENCE [LARGE SCALE GENOMIC DNA]</scope>
    <source>
        <strain evidence="6">CG08_land_8_20_14_0_20_45_16</strain>
    </source>
</reference>
<dbReference type="Pfam" id="PF24517">
    <property type="entry name" value="CBM96"/>
    <property type="match status" value="1"/>
</dbReference>
<feature type="domain" description="BIG2" evidence="5">
    <location>
        <begin position="41"/>
        <end position="122"/>
    </location>
</feature>
<keyword evidence="2" id="KW-0964">Secreted</keyword>
<keyword evidence="4" id="KW-1133">Transmembrane helix</keyword>
<proteinExistence type="predicted"/>
<protein>
    <recommendedName>
        <fullName evidence="5">BIG2 domain-containing protein</fullName>
    </recommendedName>
</protein>
<comment type="caution">
    <text evidence="6">The sequence shown here is derived from an EMBL/GenBank/DDBJ whole genome shotgun (WGS) entry which is preliminary data.</text>
</comment>
<organism evidence="6 7">
    <name type="scientific">Candidatus Saganbacteria bacterium CG08_land_8_20_14_0_20_45_16</name>
    <dbReference type="NCBI Taxonomy" id="2014293"/>
    <lineage>
        <taxon>Bacteria</taxon>
        <taxon>Bacillati</taxon>
        <taxon>Saganbacteria</taxon>
    </lineage>
</organism>
<evidence type="ECO:0000256" key="1">
    <source>
        <dbReference type="ARBA" id="ARBA00004613"/>
    </source>
</evidence>